<dbReference type="PANTHER" id="PTHR47191:SF2">
    <property type="entry name" value="OS05G0170800 PROTEIN"/>
    <property type="match status" value="1"/>
</dbReference>
<dbReference type="KEGG" id="cvr:CHLNCDRAFT_139531"/>
<reference evidence="2 3" key="1">
    <citation type="journal article" date="2010" name="Plant Cell">
        <title>The Chlorella variabilis NC64A genome reveals adaptation to photosymbiosis, coevolution with viruses, and cryptic sex.</title>
        <authorList>
            <person name="Blanc G."/>
            <person name="Duncan G."/>
            <person name="Agarkova I."/>
            <person name="Borodovsky M."/>
            <person name="Gurnon J."/>
            <person name="Kuo A."/>
            <person name="Lindquist E."/>
            <person name="Lucas S."/>
            <person name="Pangilinan J."/>
            <person name="Polle J."/>
            <person name="Salamov A."/>
            <person name="Terry A."/>
            <person name="Yamada T."/>
            <person name="Dunigan D.D."/>
            <person name="Grigoriev I.V."/>
            <person name="Claverie J.M."/>
            <person name="Van Etten J.L."/>
        </authorList>
    </citation>
    <scope>NUCLEOTIDE SEQUENCE [LARGE SCALE GENOMIC DNA]</scope>
    <source>
        <strain evidence="2 3">NC64A</strain>
    </source>
</reference>
<evidence type="ECO:0000313" key="2">
    <source>
        <dbReference type="EMBL" id="EFN52001.1"/>
    </source>
</evidence>
<dbReference type="eggNOG" id="KOG4408">
    <property type="taxonomic scope" value="Eukaryota"/>
</dbReference>
<dbReference type="RefSeq" id="XP_005844103.1">
    <property type="nucleotide sequence ID" value="XM_005844041.1"/>
</dbReference>
<dbReference type="InterPro" id="IPR036767">
    <property type="entry name" value="ApaG_sf"/>
</dbReference>
<dbReference type="OrthoDB" id="2305498at2759"/>
<keyword evidence="3" id="KW-1185">Reference proteome</keyword>
<dbReference type="Proteomes" id="UP000008141">
    <property type="component" value="Unassembled WGS sequence"/>
</dbReference>
<sequence>MSTKAVRALYRLFLRQARSLERQGLEALDIRMPVNKEAWLFQGGSHAWSPPRDEFRLNSLKSLVPWAAQGVTSGSLSPADLRQLISRAFRQPPAGSSREEQLDRAFQSLRLLSDQIHMQAQGVHVEVTTAYVGRQSDLDPTYEKEEGVADKHYFTYRIRVSNCGEETVQLLGRHWIIQDASGKVLTEVAKGSRGVVGCTPLLEPGACFEYYSGTDLDQPCGSMRGSFQMAVVNQRKPQDKWVRTFDALVAPFAFVRPRNGDGG</sequence>
<dbReference type="InterPro" id="IPR050718">
    <property type="entry name" value="ApaG-like"/>
</dbReference>
<dbReference type="GeneID" id="17351347"/>
<name>E1ZQC5_CHLVA</name>
<dbReference type="EMBL" id="GL433859">
    <property type="protein sequence ID" value="EFN52001.1"/>
    <property type="molecule type" value="Genomic_DNA"/>
</dbReference>
<dbReference type="STRING" id="554065.E1ZQC5"/>
<evidence type="ECO:0000313" key="3">
    <source>
        <dbReference type="Proteomes" id="UP000008141"/>
    </source>
</evidence>
<dbReference type="AlphaFoldDB" id="E1ZQC5"/>
<dbReference type="Gene3D" id="2.60.40.1470">
    <property type="entry name" value="ApaG domain"/>
    <property type="match status" value="1"/>
</dbReference>
<dbReference type="PANTHER" id="PTHR47191">
    <property type="entry name" value="OS05G0170800 PROTEIN"/>
    <property type="match status" value="1"/>
</dbReference>
<gene>
    <name evidence="2" type="ORF">CHLNCDRAFT_139531</name>
</gene>
<evidence type="ECO:0000259" key="1">
    <source>
        <dbReference type="PROSITE" id="PS51087"/>
    </source>
</evidence>
<dbReference type="SUPFAM" id="SSF110069">
    <property type="entry name" value="ApaG-like"/>
    <property type="match status" value="1"/>
</dbReference>
<dbReference type="InterPro" id="IPR007474">
    <property type="entry name" value="ApaG_domain"/>
</dbReference>
<dbReference type="Pfam" id="PF04379">
    <property type="entry name" value="DUF525"/>
    <property type="match status" value="1"/>
</dbReference>
<proteinExistence type="predicted"/>
<accession>E1ZQC5</accession>
<organism evidence="3">
    <name type="scientific">Chlorella variabilis</name>
    <name type="common">Green alga</name>
    <dbReference type="NCBI Taxonomy" id="554065"/>
    <lineage>
        <taxon>Eukaryota</taxon>
        <taxon>Viridiplantae</taxon>
        <taxon>Chlorophyta</taxon>
        <taxon>core chlorophytes</taxon>
        <taxon>Trebouxiophyceae</taxon>
        <taxon>Chlorellales</taxon>
        <taxon>Chlorellaceae</taxon>
        <taxon>Chlorella clade</taxon>
        <taxon>Chlorella</taxon>
    </lineage>
</organism>
<dbReference type="PROSITE" id="PS51087">
    <property type="entry name" value="APAG"/>
    <property type="match status" value="1"/>
</dbReference>
<feature type="domain" description="ApaG" evidence="1">
    <location>
        <begin position="117"/>
        <end position="261"/>
    </location>
</feature>
<dbReference type="InParanoid" id="E1ZQC5"/>
<protein>
    <recommendedName>
        <fullName evidence="1">ApaG domain-containing protein</fullName>
    </recommendedName>
</protein>